<dbReference type="InterPro" id="IPR003806">
    <property type="entry name" value="ATP-grasp_PylC-type"/>
</dbReference>
<dbReference type="EMBL" id="CP011390">
    <property type="protein sequence ID" value="ANE51467.1"/>
    <property type="molecule type" value="Genomic_DNA"/>
</dbReference>
<name>A0A172TXK6_9BACT</name>
<dbReference type="InterPro" id="IPR013815">
    <property type="entry name" value="ATP_grasp_subdomain_1"/>
</dbReference>
<organism evidence="3 4">
    <name type="scientific">Flavisolibacter tropicus</name>
    <dbReference type="NCBI Taxonomy" id="1492898"/>
    <lineage>
        <taxon>Bacteria</taxon>
        <taxon>Pseudomonadati</taxon>
        <taxon>Bacteroidota</taxon>
        <taxon>Chitinophagia</taxon>
        <taxon>Chitinophagales</taxon>
        <taxon>Chitinophagaceae</taxon>
        <taxon>Flavisolibacter</taxon>
    </lineage>
</organism>
<dbReference type="AlphaFoldDB" id="A0A172TXK6"/>
<keyword evidence="1" id="KW-0547">Nucleotide-binding</keyword>
<dbReference type="InterPro" id="IPR011761">
    <property type="entry name" value="ATP-grasp"/>
</dbReference>
<dbReference type="GO" id="GO:0005524">
    <property type="term" value="F:ATP binding"/>
    <property type="evidence" value="ECO:0007669"/>
    <property type="project" value="UniProtKB-UniRule"/>
</dbReference>
<feature type="domain" description="ATP-grasp" evidence="2">
    <location>
        <begin position="181"/>
        <end position="369"/>
    </location>
</feature>
<dbReference type="OrthoDB" id="9803907at2"/>
<dbReference type="GO" id="GO:0046872">
    <property type="term" value="F:metal ion binding"/>
    <property type="evidence" value="ECO:0007669"/>
    <property type="project" value="InterPro"/>
</dbReference>
<keyword evidence="1" id="KW-0067">ATP-binding</keyword>
<dbReference type="Proteomes" id="UP000077177">
    <property type="component" value="Chromosome"/>
</dbReference>
<proteinExistence type="predicted"/>
<reference evidence="3 4" key="2">
    <citation type="journal article" date="2016" name="Int. J. Syst. Evol. Microbiol.">
        <title>Flavisolibacter tropicus sp. nov., isolated from tropical soil.</title>
        <authorList>
            <person name="Lee J.J."/>
            <person name="Kang M.S."/>
            <person name="Kim G.S."/>
            <person name="Lee C.S."/>
            <person name="Lim S."/>
            <person name="Lee J."/>
            <person name="Roh S.H."/>
            <person name="Kang H."/>
            <person name="Ha J.M."/>
            <person name="Bae S."/>
            <person name="Jung H.Y."/>
            <person name="Kim M.K."/>
        </authorList>
    </citation>
    <scope>NUCLEOTIDE SEQUENCE [LARGE SCALE GENOMIC DNA]</scope>
    <source>
        <strain evidence="3 4">LCS9</strain>
    </source>
</reference>
<keyword evidence="4" id="KW-1185">Reference proteome</keyword>
<dbReference type="KEGG" id="fla:SY85_14095"/>
<dbReference type="Gene3D" id="3.30.1490.20">
    <property type="entry name" value="ATP-grasp fold, A domain"/>
    <property type="match status" value="1"/>
</dbReference>
<dbReference type="RefSeq" id="WP_066405536.1">
    <property type="nucleotide sequence ID" value="NZ_CP011390.1"/>
</dbReference>
<evidence type="ECO:0000256" key="1">
    <source>
        <dbReference type="PROSITE-ProRule" id="PRU00409"/>
    </source>
</evidence>
<accession>A0A172TXK6</accession>
<dbReference type="SUPFAM" id="SSF56059">
    <property type="entry name" value="Glutathione synthetase ATP-binding domain-like"/>
    <property type="match status" value="1"/>
</dbReference>
<reference evidence="4" key="1">
    <citation type="submission" date="2015-01" db="EMBL/GenBank/DDBJ databases">
        <title>Flavisolibacter sp./LCS9/ whole genome sequencing.</title>
        <authorList>
            <person name="Kim M.K."/>
            <person name="Srinivasan S."/>
            <person name="Lee J.-J."/>
        </authorList>
    </citation>
    <scope>NUCLEOTIDE SEQUENCE [LARGE SCALE GENOMIC DNA]</scope>
    <source>
        <strain evidence="4">LCS9</strain>
    </source>
</reference>
<protein>
    <recommendedName>
        <fullName evidence="2">ATP-grasp domain-containing protein</fullName>
    </recommendedName>
</protein>
<dbReference type="Pfam" id="PF02655">
    <property type="entry name" value="ATP-grasp_3"/>
    <property type="match status" value="1"/>
</dbReference>
<evidence type="ECO:0000259" key="2">
    <source>
        <dbReference type="PROSITE" id="PS50975"/>
    </source>
</evidence>
<evidence type="ECO:0000313" key="4">
    <source>
        <dbReference type="Proteomes" id="UP000077177"/>
    </source>
</evidence>
<evidence type="ECO:0000313" key="3">
    <source>
        <dbReference type="EMBL" id="ANE51467.1"/>
    </source>
</evidence>
<sequence>MAPKKKPAFTAKTTELTFKNNRKSNASEGTILRKLNSVESIRLGKQSDAYNRTIVKEAPVPVLVVECMHEDWITANTIYCLKRDKQWDIHLVSFNNAKSCFRYLPHLKSYRQFPEENGYEQFLYFLKNVVTETKAQVLVPTNTASCRFVIKYKEELQQFIRLMPVPNQDAYQIAGDKGLLADFMFQHHIPGPLTISDLTDNLEHKLDKFPFPVLLKPKTGSGGKGVAANEPPITLFNDKESLLACVHQHQIADRYVVQSFVEGYEIDCNALYKEGRQVAFCIQKALIKADNYAPSFGLEFIHSAEAIALVDALLSKLKWNGVAHIDLIYDTNRNELQILEINPRFWQTMVGSMMGANINFPSLACSVALDRPLAGVESKIGKYIPIVPYLKYRWKAIKSEKIQFMYKEIDIHNFFAMLPAKIVRSYRSLLLKWFRIGRTEIREKDIMFWCVYLLSDQSYCEW</sequence>
<dbReference type="Gene3D" id="3.30.470.20">
    <property type="entry name" value="ATP-grasp fold, B domain"/>
    <property type="match status" value="1"/>
</dbReference>
<gene>
    <name evidence="3" type="ORF">SY85_14095</name>
</gene>
<dbReference type="PROSITE" id="PS50975">
    <property type="entry name" value="ATP_GRASP"/>
    <property type="match status" value="1"/>
</dbReference>